<protein>
    <submittedName>
        <fullName evidence="1">Uncharacterized protein</fullName>
    </submittedName>
</protein>
<accession>A0A0E9X8K0</accession>
<reference evidence="1" key="2">
    <citation type="journal article" date="2015" name="Fish Shellfish Immunol.">
        <title>Early steps in the European eel (Anguilla anguilla)-Vibrio vulnificus interaction in the gills: Role of the RtxA13 toxin.</title>
        <authorList>
            <person name="Callol A."/>
            <person name="Pajuelo D."/>
            <person name="Ebbesson L."/>
            <person name="Teles M."/>
            <person name="MacKenzie S."/>
            <person name="Amaro C."/>
        </authorList>
    </citation>
    <scope>NUCLEOTIDE SEQUENCE</scope>
</reference>
<name>A0A0E9X8K0_ANGAN</name>
<proteinExistence type="predicted"/>
<evidence type="ECO:0000313" key="1">
    <source>
        <dbReference type="EMBL" id="JAH98751.1"/>
    </source>
</evidence>
<sequence>MKTLMVHFIWKLKWHSLLTCRKMATLVNFSYHIHSRLAWCSFTVLAPVCLQFNMLKEASRLSVNINVLHKK</sequence>
<dbReference type="EMBL" id="GBXM01009826">
    <property type="protein sequence ID" value="JAH98751.1"/>
    <property type="molecule type" value="Transcribed_RNA"/>
</dbReference>
<organism evidence="1">
    <name type="scientific">Anguilla anguilla</name>
    <name type="common">European freshwater eel</name>
    <name type="synonym">Muraena anguilla</name>
    <dbReference type="NCBI Taxonomy" id="7936"/>
    <lineage>
        <taxon>Eukaryota</taxon>
        <taxon>Metazoa</taxon>
        <taxon>Chordata</taxon>
        <taxon>Craniata</taxon>
        <taxon>Vertebrata</taxon>
        <taxon>Euteleostomi</taxon>
        <taxon>Actinopterygii</taxon>
        <taxon>Neopterygii</taxon>
        <taxon>Teleostei</taxon>
        <taxon>Anguilliformes</taxon>
        <taxon>Anguillidae</taxon>
        <taxon>Anguilla</taxon>
    </lineage>
</organism>
<reference evidence="1" key="1">
    <citation type="submission" date="2014-11" db="EMBL/GenBank/DDBJ databases">
        <authorList>
            <person name="Amaro Gonzalez C."/>
        </authorList>
    </citation>
    <scope>NUCLEOTIDE SEQUENCE</scope>
</reference>
<dbReference type="AlphaFoldDB" id="A0A0E9X8K0"/>